<feature type="transmembrane region" description="Helical" evidence="2">
    <location>
        <begin position="71"/>
        <end position="104"/>
    </location>
</feature>
<reference evidence="3 4" key="1">
    <citation type="submission" date="2023-07" db="EMBL/GenBank/DDBJ databases">
        <authorList>
            <person name="Peeters C."/>
        </authorList>
    </citation>
    <scope>NUCLEOTIDE SEQUENCE [LARGE SCALE GENOMIC DNA]</scope>
    <source>
        <strain evidence="3 4">R-38712</strain>
    </source>
</reference>
<comment type="caution">
    <text evidence="3">The sequence shown here is derived from an EMBL/GenBank/DDBJ whole genome shotgun (WGS) entry which is preliminary data.</text>
</comment>
<evidence type="ECO:0000313" key="4">
    <source>
        <dbReference type="Proteomes" id="UP001189303"/>
    </source>
</evidence>
<evidence type="ECO:0000256" key="1">
    <source>
        <dbReference type="SAM" id="MobiDB-lite"/>
    </source>
</evidence>
<keyword evidence="2" id="KW-0812">Transmembrane</keyword>
<evidence type="ECO:0000313" key="3">
    <source>
        <dbReference type="EMBL" id="CAJ0723166.1"/>
    </source>
</evidence>
<gene>
    <name evidence="3" type="ORF">R38712_01712</name>
</gene>
<feature type="transmembrane region" description="Helical" evidence="2">
    <location>
        <begin position="45"/>
        <end position="64"/>
    </location>
</feature>
<keyword evidence="2" id="KW-0472">Membrane</keyword>
<sequence length="476" mass="48573">MYKAGGIIGIIAGVLGVGAALVTLLFGGVGAAFNADGAQTVVGLGWGGVVFSFLAIVFGAVVFAKPKGAGIGLVIVSILGAILGGTLVAVFMVLALIGGVLAIIGSHQASQPVAYAPNIASDIPPNGAPQGAPSRKSTKTVALAVLVAIGLVVLVIGVINGGHHGPAVSTSDPVAQLDGTLPSDLRPDGELAAVFALGSRSTDLQREKQEAEIKGKVVAWRLPVYEVSKRGDGYRIQTSSGRGVIGTFLTLTARTTAERQFIEGLQTGDSISFKGKIKGISMRSIDIEPAILWDASRVQGNSAGATPAQAATAVGAPQQPQPQSAAAETAPHVPGEIKTVRTRFGDLSISPDNELLYQDKLLTPVVQGNNNLDIVKAFQLGPVDAALVQDTSGTACPAQFYIVTTSQAGAAVTPGFGTCSDSFQTAQDGASIAITMPGFVGPEEPEGKQRSAATQQHIFRFAGGVLTENGAPLKQR</sequence>
<dbReference type="EMBL" id="CATWFT010000003">
    <property type="protein sequence ID" value="CAJ0723166.1"/>
    <property type="molecule type" value="Genomic_DNA"/>
</dbReference>
<organism evidence="3 4">
    <name type="scientific">Ralstonia pickettii</name>
    <name type="common">Burkholderia pickettii</name>
    <dbReference type="NCBI Taxonomy" id="329"/>
    <lineage>
        <taxon>Bacteria</taxon>
        <taxon>Pseudomonadati</taxon>
        <taxon>Pseudomonadota</taxon>
        <taxon>Betaproteobacteria</taxon>
        <taxon>Burkholderiales</taxon>
        <taxon>Burkholderiaceae</taxon>
        <taxon>Ralstonia</taxon>
    </lineage>
</organism>
<evidence type="ECO:0000256" key="2">
    <source>
        <dbReference type="SAM" id="Phobius"/>
    </source>
</evidence>
<evidence type="ECO:0008006" key="5">
    <source>
        <dbReference type="Google" id="ProtNLM"/>
    </source>
</evidence>
<feature type="transmembrane region" description="Helical" evidence="2">
    <location>
        <begin position="7"/>
        <end position="33"/>
    </location>
</feature>
<dbReference type="RefSeq" id="WP_012761677.1">
    <property type="nucleotide sequence ID" value="NZ_CATWFT010000003.1"/>
</dbReference>
<feature type="region of interest" description="Disordered" evidence="1">
    <location>
        <begin position="304"/>
        <end position="331"/>
    </location>
</feature>
<protein>
    <recommendedName>
        <fullName evidence="5">DUF4190 domain-containing protein</fullName>
    </recommendedName>
</protein>
<dbReference type="Proteomes" id="UP001189303">
    <property type="component" value="Unassembled WGS sequence"/>
</dbReference>
<accession>A0ABN9I124</accession>
<keyword evidence="4" id="KW-1185">Reference proteome</keyword>
<keyword evidence="2" id="KW-1133">Transmembrane helix</keyword>
<proteinExistence type="predicted"/>
<name>A0ABN9I124_RALPI</name>
<feature type="transmembrane region" description="Helical" evidence="2">
    <location>
        <begin position="141"/>
        <end position="159"/>
    </location>
</feature>